<feature type="transmembrane region" description="Helical" evidence="8">
    <location>
        <begin position="308"/>
        <end position="329"/>
    </location>
</feature>
<dbReference type="PRINTS" id="PR01434">
    <property type="entry name" value="NADHDHGNASE5"/>
</dbReference>
<evidence type="ECO:0000256" key="7">
    <source>
        <dbReference type="RuleBase" id="RU000320"/>
    </source>
</evidence>
<feature type="transmembrane region" description="Helical" evidence="8">
    <location>
        <begin position="37"/>
        <end position="60"/>
    </location>
</feature>
<evidence type="ECO:0000256" key="8">
    <source>
        <dbReference type="SAM" id="Phobius"/>
    </source>
</evidence>
<dbReference type="Pfam" id="PF00361">
    <property type="entry name" value="Proton_antipo_M"/>
    <property type="match status" value="1"/>
</dbReference>
<feature type="transmembrane region" description="Helical" evidence="8">
    <location>
        <begin position="208"/>
        <end position="234"/>
    </location>
</feature>
<feature type="transmembrane region" description="Helical" evidence="8">
    <location>
        <begin position="6"/>
        <end position="25"/>
    </location>
</feature>
<dbReference type="InterPro" id="IPR050586">
    <property type="entry name" value="CPA3_Na-H_Antiporter_D"/>
</dbReference>
<dbReference type="PANTHER" id="PTHR42703">
    <property type="entry name" value="NADH DEHYDROGENASE"/>
    <property type="match status" value="1"/>
</dbReference>
<dbReference type="InterPro" id="IPR001750">
    <property type="entry name" value="ND/Mrp_TM"/>
</dbReference>
<keyword evidence="6 8" id="KW-0472">Membrane</keyword>
<feature type="transmembrane region" description="Helical" evidence="8">
    <location>
        <begin position="80"/>
        <end position="100"/>
    </location>
</feature>
<keyword evidence="5 8" id="KW-1133">Transmembrane helix</keyword>
<feature type="transmembrane region" description="Helical" evidence="8">
    <location>
        <begin position="282"/>
        <end position="299"/>
    </location>
</feature>
<name>A0A1M4TQ10_9FIRM</name>
<dbReference type="PANTHER" id="PTHR42703:SF1">
    <property type="entry name" value="NA(+)_H(+) ANTIPORTER SUBUNIT D1"/>
    <property type="match status" value="1"/>
</dbReference>
<dbReference type="EMBL" id="FQUG01000002">
    <property type="protein sequence ID" value="SHE46590.1"/>
    <property type="molecule type" value="Genomic_DNA"/>
</dbReference>
<dbReference type="OrthoDB" id="9807568at2"/>
<dbReference type="STRING" id="1123243.SAMN02745190_00560"/>
<dbReference type="Proteomes" id="UP000184404">
    <property type="component" value="Unassembled WGS sequence"/>
</dbReference>
<evidence type="ECO:0000313" key="10">
    <source>
        <dbReference type="EMBL" id="SHE46590.1"/>
    </source>
</evidence>
<evidence type="ECO:0000256" key="4">
    <source>
        <dbReference type="ARBA" id="ARBA00022692"/>
    </source>
</evidence>
<dbReference type="GO" id="GO:0005886">
    <property type="term" value="C:plasma membrane"/>
    <property type="evidence" value="ECO:0007669"/>
    <property type="project" value="UniProtKB-SubCell"/>
</dbReference>
<feature type="transmembrane region" description="Helical" evidence="8">
    <location>
        <begin position="418"/>
        <end position="438"/>
    </location>
</feature>
<gene>
    <name evidence="10" type="ORF">SAMN02745190_00560</name>
</gene>
<reference evidence="10 11" key="1">
    <citation type="submission" date="2016-11" db="EMBL/GenBank/DDBJ databases">
        <authorList>
            <person name="Jaros S."/>
            <person name="Januszkiewicz K."/>
            <person name="Wedrychowicz H."/>
        </authorList>
    </citation>
    <scope>NUCLEOTIDE SEQUENCE [LARGE SCALE GENOMIC DNA]</scope>
    <source>
        <strain evidence="10 11">DSM 10502</strain>
    </source>
</reference>
<evidence type="ECO:0000313" key="11">
    <source>
        <dbReference type="Proteomes" id="UP000184404"/>
    </source>
</evidence>
<feature type="transmembrane region" description="Helical" evidence="8">
    <location>
        <begin position="450"/>
        <end position="473"/>
    </location>
</feature>
<comment type="subcellular location">
    <subcellularLocation>
        <location evidence="1">Cell membrane</location>
        <topology evidence="1">Multi-pass membrane protein</topology>
    </subcellularLocation>
    <subcellularLocation>
        <location evidence="7">Membrane</location>
        <topology evidence="7">Multi-pass membrane protein</topology>
    </subcellularLocation>
</comment>
<feature type="transmembrane region" description="Helical" evidence="8">
    <location>
        <begin position="335"/>
        <end position="357"/>
    </location>
</feature>
<evidence type="ECO:0000256" key="2">
    <source>
        <dbReference type="ARBA" id="ARBA00005346"/>
    </source>
</evidence>
<proteinExistence type="inferred from homology"/>
<organism evidence="10 11">
    <name type="scientific">Schwartzia succinivorans DSM 10502</name>
    <dbReference type="NCBI Taxonomy" id="1123243"/>
    <lineage>
        <taxon>Bacteria</taxon>
        <taxon>Bacillati</taxon>
        <taxon>Bacillota</taxon>
        <taxon>Negativicutes</taxon>
        <taxon>Selenomonadales</taxon>
        <taxon>Selenomonadaceae</taxon>
        <taxon>Schwartzia</taxon>
    </lineage>
</organism>
<evidence type="ECO:0000256" key="5">
    <source>
        <dbReference type="ARBA" id="ARBA00022989"/>
    </source>
</evidence>
<protein>
    <submittedName>
        <fullName evidence="10">Multisubunit sodium/proton antiporter, MrpD subunit (TC 2.A.63.1)</fullName>
    </submittedName>
</protein>
<feature type="domain" description="NADH:quinone oxidoreductase/Mrp antiporter transmembrane" evidence="9">
    <location>
        <begin position="131"/>
        <end position="424"/>
    </location>
</feature>
<evidence type="ECO:0000256" key="6">
    <source>
        <dbReference type="ARBA" id="ARBA00023136"/>
    </source>
</evidence>
<dbReference type="AlphaFoldDB" id="A0A1M4TQ10"/>
<feature type="transmembrane region" description="Helical" evidence="8">
    <location>
        <begin position="378"/>
        <end position="398"/>
    </location>
</feature>
<sequence length="503" mass="54288">MTEIDPRPFLAIGTAFLAALLVSVSHKYPNVREMWSTVASVIMFGLVISMAGGVLDGVTYEYTLFYLTDTIGLTMRVDPAGMIFAALAALLWMPINFYSIGYMRNNHEAMQTGYFAAFALCMGSTMGIAMASNLLTFFIFYEILTISSYPLVLHERDQEALLASRKYLAYTLVSGQLFLAGTVGVYCISGTMDFRAGGFLSLDMASPWVLQLLFVLMIMAGSVKAAVMPLHGWLPAAMVAPTPVSALLHAVAVVKTGAFAVLRVLGFVFGPKLLSQLGIADVLAWAAVITIIASSFIALRQDNLKRRLAFSTIGQLSYIVLGGALLTPLAFKGAYLHLVAHAVMKITLFMCAGCIIVRTHLHNISEMNGIGHKMPVTMGAFAVASLGIAGTPFIIGFISKWNLAMGAIQAGKPLFVAVWVASALLAMAYLMPVVRMAFFRPEPVNDPRRYGLISYCMLIPICFTAILAVLLGVNPELFPPDFYRLAEMASSAITAGWGGGWSD</sequence>
<comment type="similarity">
    <text evidence="2">Belongs to the CPA3 antiporters (TC 2.A.63) subunit D family.</text>
</comment>
<evidence type="ECO:0000256" key="3">
    <source>
        <dbReference type="ARBA" id="ARBA00022475"/>
    </source>
</evidence>
<feature type="transmembrane region" description="Helical" evidence="8">
    <location>
        <begin position="167"/>
        <end position="188"/>
    </location>
</feature>
<keyword evidence="4 7" id="KW-0812">Transmembrane</keyword>
<evidence type="ECO:0000256" key="1">
    <source>
        <dbReference type="ARBA" id="ARBA00004651"/>
    </source>
</evidence>
<accession>A0A1M4TQ10</accession>
<feature type="transmembrane region" description="Helical" evidence="8">
    <location>
        <begin position="137"/>
        <end position="155"/>
    </location>
</feature>
<dbReference type="RefSeq" id="WP_072934641.1">
    <property type="nucleotide sequence ID" value="NZ_FQUG01000002.1"/>
</dbReference>
<evidence type="ECO:0000259" key="9">
    <source>
        <dbReference type="Pfam" id="PF00361"/>
    </source>
</evidence>
<feature type="transmembrane region" description="Helical" evidence="8">
    <location>
        <begin position="112"/>
        <end position="131"/>
    </location>
</feature>
<keyword evidence="11" id="KW-1185">Reference proteome</keyword>
<keyword evidence="3" id="KW-1003">Cell membrane</keyword>